<evidence type="ECO:0000256" key="3">
    <source>
        <dbReference type="ARBA" id="ARBA00012753"/>
    </source>
</evidence>
<dbReference type="EMBL" id="JAGIKT010000054">
    <property type="protein sequence ID" value="MBP0113950.1"/>
    <property type="molecule type" value="Genomic_DNA"/>
</dbReference>
<dbReference type="InterPro" id="IPR050596">
    <property type="entry name" value="AspAT/PAT-like"/>
</dbReference>
<keyword evidence="5 10" id="KW-0808">Transferase</keyword>
<sequence>MHDATLRNRLGQWLEPSRRSDVPPFMVMDVMAAAARIEAAGGHVIHMEVGQPAAGAPRTAIAAAHAALEAGRIDYTSALGIPSLRERIARHYRDTYGCDVNPERIVVTTGSSGGFILAFLSMFEPGDRVAVTVPGYPPYRHILTALGCEPVLIETTNETRHALTGEALLAAHREAPLKGVLVGSPANPTGTMMSREALAGLIAAAEDAGIRFISDEIYHGLDYAFPAVTAAALSRHALVINSFSKYFCMTGWRVGWMVVPDILVRPIERLQQNLSISVPALSQIAAEAAFDGAAEMEEIKHGYQENRRVLIDGLPKAGLTRFLPADGAFYLYADVSDFTSDSFEFANQMLEQAGVAATPGLDFDPIHGRSFIRFSYARSLDEMREAVDRIAHWLK</sequence>
<dbReference type="GO" id="GO:0004069">
    <property type="term" value="F:L-aspartate:2-oxoglutarate aminotransferase activity"/>
    <property type="evidence" value="ECO:0007669"/>
    <property type="project" value="UniProtKB-EC"/>
</dbReference>
<evidence type="ECO:0000256" key="4">
    <source>
        <dbReference type="ARBA" id="ARBA00022576"/>
    </source>
</evidence>
<dbReference type="Pfam" id="PF00155">
    <property type="entry name" value="Aminotran_1_2"/>
    <property type="match status" value="1"/>
</dbReference>
<keyword evidence="4 10" id="KW-0032">Aminotransferase</keyword>
<reference evidence="9 12" key="2">
    <citation type="submission" date="2021-03" db="EMBL/GenBank/DDBJ databases">
        <title>Genome Sequence of Bradyrhizobium vignae strain ISRA400.</title>
        <authorList>
            <person name="Tisa L.S."/>
            <person name="Svistoonoff S."/>
            <person name="Hocher V."/>
            <person name="Fall S."/>
            <person name="Zaiya A."/>
            <person name="Naing D."/>
            <person name="Niang N."/>
            <person name="Diouf A."/>
            <person name="Dasylva M.C."/>
            <person name="Toure O."/>
            <person name="Gueye M."/>
            <person name="Gully D."/>
            <person name="Tisseyre P."/>
            <person name="Simpson S."/>
            <person name="Morris K."/>
            <person name="Thomas W.K."/>
        </authorList>
    </citation>
    <scope>NUCLEOTIDE SEQUENCE [LARGE SCALE GENOMIC DNA]</scope>
    <source>
        <strain evidence="9 12">ISRA400</strain>
    </source>
</reference>
<evidence type="ECO:0000313" key="10">
    <source>
        <dbReference type="EMBL" id="SPP95712.1"/>
    </source>
</evidence>
<reference evidence="10 11" key="1">
    <citation type="submission" date="2018-03" db="EMBL/GenBank/DDBJ databases">
        <authorList>
            <person name="Gully D."/>
        </authorList>
    </citation>
    <scope>NUCLEOTIDE SEQUENCE [LARGE SCALE GENOMIC DNA]</scope>
    <source>
        <strain evidence="10">ORS3257</strain>
    </source>
</reference>
<dbReference type="PRINTS" id="PR00753">
    <property type="entry name" value="ACCSYNTHASE"/>
</dbReference>
<accession>A0A4Q0R6W7</accession>
<evidence type="ECO:0000256" key="5">
    <source>
        <dbReference type="ARBA" id="ARBA00022679"/>
    </source>
</evidence>
<dbReference type="EMBL" id="LS398110">
    <property type="protein sequence ID" value="SPP95712.1"/>
    <property type="molecule type" value="Genomic_DNA"/>
</dbReference>
<dbReference type="AlphaFoldDB" id="A0A2U3Q2V4"/>
<evidence type="ECO:0000313" key="11">
    <source>
        <dbReference type="Proteomes" id="UP000246085"/>
    </source>
</evidence>
<evidence type="ECO:0000259" key="8">
    <source>
        <dbReference type="Pfam" id="PF00155"/>
    </source>
</evidence>
<comment type="catalytic activity">
    <reaction evidence="7">
        <text>L-aspartate + 2-oxoglutarate = oxaloacetate + L-glutamate</text>
        <dbReference type="Rhea" id="RHEA:21824"/>
        <dbReference type="ChEBI" id="CHEBI:16452"/>
        <dbReference type="ChEBI" id="CHEBI:16810"/>
        <dbReference type="ChEBI" id="CHEBI:29985"/>
        <dbReference type="ChEBI" id="CHEBI:29991"/>
        <dbReference type="EC" id="2.6.1.1"/>
    </reaction>
</comment>
<evidence type="ECO:0000256" key="1">
    <source>
        <dbReference type="ARBA" id="ARBA00001933"/>
    </source>
</evidence>
<comment type="cofactor">
    <cofactor evidence="1">
        <name>pyridoxal 5'-phosphate</name>
        <dbReference type="ChEBI" id="CHEBI:597326"/>
    </cofactor>
</comment>
<proteinExistence type="inferred from homology"/>
<evidence type="ECO:0000256" key="6">
    <source>
        <dbReference type="ARBA" id="ARBA00022898"/>
    </source>
</evidence>
<keyword evidence="6" id="KW-0663">Pyridoxal phosphate</keyword>
<dbReference type="Proteomes" id="UP000669317">
    <property type="component" value="Unassembled WGS sequence"/>
</dbReference>
<dbReference type="Proteomes" id="UP000246085">
    <property type="component" value="Chromosome BRAD3257"/>
</dbReference>
<dbReference type="InterPro" id="IPR015424">
    <property type="entry name" value="PyrdxlP-dep_Trfase"/>
</dbReference>
<dbReference type="Gene3D" id="3.40.640.10">
    <property type="entry name" value="Type I PLP-dependent aspartate aminotransferase-like (Major domain)"/>
    <property type="match status" value="1"/>
</dbReference>
<dbReference type="RefSeq" id="WP_122403434.1">
    <property type="nucleotide sequence ID" value="NZ_JAGIKT010000054.1"/>
</dbReference>
<dbReference type="PANTHER" id="PTHR46383:SF2">
    <property type="entry name" value="AMINOTRANSFERASE"/>
    <property type="match status" value="1"/>
</dbReference>
<comment type="similarity">
    <text evidence="2">Belongs to the class-I pyridoxal-phosphate-dependent aminotransferase family.</text>
</comment>
<keyword evidence="12" id="KW-1185">Reference proteome</keyword>
<dbReference type="InterPro" id="IPR004839">
    <property type="entry name" value="Aminotransferase_I/II_large"/>
</dbReference>
<accession>A0A2U3Q2V4</accession>
<organism evidence="10 11">
    <name type="scientific">Bradyrhizobium vignae</name>
    <dbReference type="NCBI Taxonomy" id="1549949"/>
    <lineage>
        <taxon>Bacteria</taxon>
        <taxon>Pseudomonadati</taxon>
        <taxon>Pseudomonadota</taxon>
        <taxon>Alphaproteobacteria</taxon>
        <taxon>Hyphomicrobiales</taxon>
        <taxon>Nitrobacteraceae</taxon>
        <taxon>Bradyrhizobium</taxon>
    </lineage>
</organism>
<feature type="domain" description="Aminotransferase class I/classII large" evidence="8">
    <location>
        <begin position="44"/>
        <end position="390"/>
    </location>
</feature>
<dbReference type="GO" id="GO:0030170">
    <property type="term" value="F:pyridoxal phosphate binding"/>
    <property type="evidence" value="ECO:0007669"/>
    <property type="project" value="InterPro"/>
</dbReference>
<dbReference type="OrthoDB" id="9763453at2"/>
<dbReference type="PANTHER" id="PTHR46383">
    <property type="entry name" value="ASPARTATE AMINOTRANSFERASE"/>
    <property type="match status" value="1"/>
</dbReference>
<dbReference type="SUPFAM" id="SSF53383">
    <property type="entry name" value="PLP-dependent transferases"/>
    <property type="match status" value="1"/>
</dbReference>
<dbReference type="CDD" id="cd00609">
    <property type="entry name" value="AAT_like"/>
    <property type="match status" value="1"/>
</dbReference>
<gene>
    <name evidence="10" type="primary">aspB</name>
    <name evidence="10" type="ORF">BRAD3257_4735</name>
    <name evidence="9" type="ORF">JWS04_23260</name>
</gene>
<protein>
    <recommendedName>
        <fullName evidence="3">aspartate transaminase</fullName>
        <ecNumber evidence="3">2.6.1.1</ecNumber>
    </recommendedName>
</protein>
<evidence type="ECO:0000313" key="12">
    <source>
        <dbReference type="Proteomes" id="UP000669317"/>
    </source>
</evidence>
<dbReference type="GO" id="GO:0006520">
    <property type="term" value="P:amino acid metabolic process"/>
    <property type="evidence" value="ECO:0007669"/>
    <property type="project" value="InterPro"/>
</dbReference>
<name>A0A2U3Q2V4_9BRAD</name>
<evidence type="ECO:0000313" key="9">
    <source>
        <dbReference type="EMBL" id="MBP0113950.1"/>
    </source>
</evidence>
<dbReference type="EC" id="2.6.1.1" evidence="3"/>
<dbReference type="KEGG" id="bvz:BRAD3257_4735"/>
<evidence type="ECO:0000256" key="2">
    <source>
        <dbReference type="ARBA" id="ARBA00007441"/>
    </source>
</evidence>
<dbReference type="InterPro" id="IPR015421">
    <property type="entry name" value="PyrdxlP-dep_Trfase_major"/>
</dbReference>
<evidence type="ECO:0000256" key="7">
    <source>
        <dbReference type="ARBA" id="ARBA00049185"/>
    </source>
</evidence>